<protein>
    <submittedName>
        <fullName evidence="2">Clip domain-containing protein</fullName>
    </submittedName>
</protein>
<dbReference type="AlphaFoldDB" id="A0A0N4W7B8"/>
<dbReference type="WBParaSite" id="HPLM_0000601101-mRNA-1">
    <property type="protein sequence ID" value="HPLM_0000601101-mRNA-1"/>
    <property type="gene ID" value="HPLM_0000601101"/>
</dbReference>
<accession>A0A0N4W7B8</accession>
<feature type="region of interest" description="Disordered" evidence="1">
    <location>
        <begin position="144"/>
        <end position="167"/>
    </location>
</feature>
<sequence>LFSQICGAVPQCSHLNLDKLNPAFVKYIIVQHELLRVTLLRFCCSLFHHTLQRLVTSEKDRLPSISAPPVHCQSEVCGAEAVGCLLAADSSEEYDEYHEGKRKSHKHRLGKRQADDYDQGIDAVQVRDTDKLVLCLKRPSAKVSTASSSNDTTITQRSPSKDEDYEDLNETEETHCVYRHLNDEMYRYCLLVHQKKDGDRCYYHDGHTICCCFVHPDKETCDPTEIDLVRPPPPSRIPSIRVTPPTDINSLTLITTSSTSTTSTTTTTTTTTTPPTTTIRSRSTSRRILTIKPKPASNR</sequence>
<organism evidence="2">
    <name type="scientific">Haemonchus placei</name>
    <name type="common">Barber's pole worm</name>
    <dbReference type="NCBI Taxonomy" id="6290"/>
    <lineage>
        <taxon>Eukaryota</taxon>
        <taxon>Metazoa</taxon>
        <taxon>Ecdysozoa</taxon>
        <taxon>Nematoda</taxon>
        <taxon>Chromadorea</taxon>
        <taxon>Rhabditida</taxon>
        <taxon>Rhabditina</taxon>
        <taxon>Rhabditomorpha</taxon>
        <taxon>Strongyloidea</taxon>
        <taxon>Trichostrongylidae</taxon>
        <taxon>Haemonchus</taxon>
    </lineage>
</organism>
<feature type="compositionally biased region" description="Polar residues" evidence="1">
    <location>
        <begin position="144"/>
        <end position="158"/>
    </location>
</feature>
<name>A0A0N4W7B8_HAEPC</name>
<feature type="region of interest" description="Disordered" evidence="1">
    <location>
        <begin position="225"/>
        <end position="246"/>
    </location>
</feature>
<proteinExistence type="predicted"/>
<reference evidence="2" key="1">
    <citation type="submission" date="2017-02" db="UniProtKB">
        <authorList>
            <consortium name="WormBaseParasite"/>
        </authorList>
    </citation>
    <scope>IDENTIFICATION</scope>
</reference>
<evidence type="ECO:0000256" key="1">
    <source>
        <dbReference type="SAM" id="MobiDB-lite"/>
    </source>
</evidence>
<evidence type="ECO:0000313" key="2">
    <source>
        <dbReference type="WBParaSite" id="HPLM_0000601101-mRNA-1"/>
    </source>
</evidence>
<feature type="compositionally biased region" description="Low complexity" evidence="1">
    <location>
        <begin position="237"/>
        <end position="246"/>
    </location>
</feature>
<feature type="region of interest" description="Disordered" evidence="1">
    <location>
        <begin position="258"/>
        <end position="279"/>
    </location>
</feature>